<dbReference type="GO" id="GO:0008270">
    <property type="term" value="F:zinc ion binding"/>
    <property type="evidence" value="ECO:0007669"/>
    <property type="project" value="InterPro"/>
</dbReference>
<sequence>MPGTCHFRQLPRTRRTFALASHSDSRPGPPEDNHSSRDSAIGLSAASVEPTDNDDLRDSVRASQANERSGHIQLYYGTSSQFAFLQQLHRALLSDDSSLGRTPGSVQDVSPGLEIFMQNAFFFGIAPFGDLATENLVGCPNNEFPLELMESYIDNFMSTYYPLVSFVTEEHLRTLVRTLCNVETASSIPPQSKTIILLVLAIGALSTENLESADQLLARAKAENASTDEAVNLRAVHISLLLGLYQMNIGRPHSGYLHLGVACRKAFAMGLHMDTNDVGSDATCDTNQEFRRATMWCLYFHEIWQSLILGRKCAIDRADISCPLPTNNPMICSLARLADIMASCVKSIYGHRTQSLWELYRTAEGIHNELRQFAETYSIAAASKDTEESRKSVELLILTNIYFHSVLLTFRPFLVARASCKRRYQTQMPLRVDGVEGDEMWLRQACRYAMDAAQDQISFICSRNRTIESGKRMIYNCFFMESSCTVLLFDVLGEDYKFSHNVEYINAAIRCISGMVQGITVMSALKSIKQMLSIVEHESLARRNRASFTPHSHNLASASSQLPNHLDSHGNEMDSAPDYNDSRFMHYPQQEQDNVMIHMRDKPDTLPYDHSIGSPPLEYDFDIFTTNLSNFFPVDLTFQHGQGPI</sequence>
<proteinExistence type="predicted"/>
<dbReference type="Pfam" id="PF04082">
    <property type="entry name" value="Fungal_trans"/>
    <property type="match status" value="1"/>
</dbReference>
<evidence type="ECO:0000256" key="1">
    <source>
        <dbReference type="ARBA" id="ARBA00023015"/>
    </source>
</evidence>
<organism evidence="6 7">
    <name type="scientific">Coleophoma cylindrospora</name>
    <dbReference type="NCBI Taxonomy" id="1849047"/>
    <lineage>
        <taxon>Eukaryota</taxon>
        <taxon>Fungi</taxon>
        <taxon>Dikarya</taxon>
        <taxon>Ascomycota</taxon>
        <taxon>Pezizomycotina</taxon>
        <taxon>Leotiomycetes</taxon>
        <taxon>Helotiales</taxon>
        <taxon>Dermateaceae</taxon>
        <taxon>Coleophoma</taxon>
    </lineage>
</organism>
<dbReference type="AlphaFoldDB" id="A0A3D8Q4W9"/>
<dbReference type="PANTHER" id="PTHR47424">
    <property type="entry name" value="REGULATORY PROTEIN GAL4"/>
    <property type="match status" value="1"/>
</dbReference>
<dbReference type="GO" id="GO:0000978">
    <property type="term" value="F:RNA polymerase II cis-regulatory region sequence-specific DNA binding"/>
    <property type="evidence" value="ECO:0007669"/>
    <property type="project" value="TreeGrafter"/>
</dbReference>
<dbReference type="EMBL" id="PDLM01000030">
    <property type="protein sequence ID" value="RDW56737.1"/>
    <property type="molecule type" value="Genomic_DNA"/>
</dbReference>
<dbReference type="GO" id="GO:0006351">
    <property type="term" value="P:DNA-templated transcription"/>
    <property type="evidence" value="ECO:0007669"/>
    <property type="project" value="InterPro"/>
</dbReference>
<dbReference type="CDD" id="cd12148">
    <property type="entry name" value="fungal_TF_MHR"/>
    <property type="match status" value="1"/>
</dbReference>
<keyword evidence="3" id="KW-0539">Nucleus</keyword>
<evidence type="ECO:0000256" key="4">
    <source>
        <dbReference type="SAM" id="MobiDB-lite"/>
    </source>
</evidence>
<gene>
    <name evidence="6" type="ORF">BP6252_13992</name>
</gene>
<evidence type="ECO:0000259" key="5">
    <source>
        <dbReference type="SMART" id="SM00906"/>
    </source>
</evidence>
<dbReference type="SMART" id="SM00906">
    <property type="entry name" value="Fungal_trans"/>
    <property type="match status" value="1"/>
</dbReference>
<protein>
    <recommendedName>
        <fullName evidence="5">Xylanolytic transcriptional activator regulatory domain-containing protein</fullName>
    </recommendedName>
</protein>
<reference evidence="6 7" key="1">
    <citation type="journal article" date="2018" name="IMA Fungus">
        <title>IMA Genome-F 9: Draft genome sequence of Annulohypoxylon stygium, Aspergillus mulundensis, Berkeleyomyces basicola (syn. Thielaviopsis basicola), Ceratocystis smalleyi, two Cercospora beticola strains, Coleophoma cylindrospora, Fusarium fracticaudum, Phialophora cf. hyalina, and Morchella septimelata.</title>
        <authorList>
            <person name="Wingfield B.D."/>
            <person name="Bills G.F."/>
            <person name="Dong Y."/>
            <person name="Huang W."/>
            <person name="Nel W.J."/>
            <person name="Swalarsk-Parry B.S."/>
            <person name="Vaghefi N."/>
            <person name="Wilken P.M."/>
            <person name="An Z."/>
            <person name="de Beer Z.W."/>
            <person name="De Vos L."/>
            <person name="Chen L."/>
            <person name="Duong T.A."/>
            <person name="Gao Y."/>
            <person name="Hammerbacher A."/>
            <person name="Kikkert J.R."/>
            <person name="Li Y."/>
            <person name="Li H."/>
            <person name="Li K."/>
            <person name="Li Q."/>
            <person name="Liu X."/>
            <person name="Ma X."/>
            <person name="Naidoo K."/>
            <person name="Pethybridge S.J."/>
            <person name="Sun J."/>
            <person name="Steenkamp E.T."/>
            <person name="van der Nest M.A."/>
            <person name="van Wyk S."/>
            <person name="Wingfield M.J."/>
            <person name="Xiong C."/>
            <person name="Yue Q."/>
            <person name="Zhang X."/>
        </authorList>
    </citation>
    <scope>NUCLEOTIDE SEQUENCE [LARGE SCALE GENOMIC DNA]</scope>
    <source>
        <strain evidence="6 7">BP6252</strain>
    </source>
</reference>
<feature type="compositionally biased region" description="Basic and acidic residues" evidence="4">
    <location>
        <begin position="23"/>
        <end position="37"/>
    </location>
</feature>
<dbReference type="GO" id="GO:0000435">
    <property type="term" value="P:positive regulation of transcription from RNA polymerase II promoter by galactose"/>
    <property type="evidence" value="ECO:0007669"/>
    <property type="project" value="TreeGrafter"/>
</dbReference>
<accession>A0A3D8Q4W9</accession>
<dbReference type="Proteomes" id="UP000256645">
    <property type="component" value="Unassembled WGS sequence"/>
</dbReference>
<name>A0A3D8Q4W9_9HELO</name>
<dbReference type="InterPro" id="IPR051127">
    <property type="entry name" value="Fungal_SecMet_Regulators"/>
</dbReference>
<keyword evidence="2" id="KW-0804">Transcription</keyword>
<dbReference type="PANTHER" id="PTHR47424:SF15">
    <property type="entry name" value="ZN(II)2CYS6 TRANSCRIPTION FACTOR (EUROFUNG)"/>
    <property type="match status" value="1"/>
</dbReference>
<dbReference type="GO" id="GO:0000981">
    <property type="term" value="F:DNA-binding transcription factor activity, RNA polymerase II-specific"/>
    <property type="evidence" value="ECO:0007669"/>
    <property type="project" value="TreeGrafter"/>
</dbReference>
<dbReference type="OrthoDB" id="2123952at2759"/>
<dbReference type="GO" id="GO:0005634">
    <property type="term" value="C:nucleus"/>
    <property type="evidence" value="ECO:0007669"/>
    <property type="project" value="TreeGrafter"/>
</dbReference>
<evidence type="ECO:0000256" key="2">
    <source>
        <dbReference type="ARBA" id="ARBA00023163"/>
    </source>
</evidence>
<evidence type="ECO:0000256" key="3">
    <source>
        <dbReference type="ARBA" id="ARBA00023242"/>
    </source>
</evidence>
<feature type="region of interest" description="Disordered" evidence="4">
    <location>
        <begin position="11"/>
        <end position="63"/>
    </location>
</feature>
<evidence type="ECO:0000313" key="6">
    <source>
        <dbReference type="EMBL" id="RDW56737.1"/>
    </source>
</evidence>
<comment type="caution">
    <text evidence="6">The sequence shown here is derived from an EMBL/GenBank/DDBJ whole genome shotgun (WGS) entry which is preliminary data.</text>
</comment>
<keyword evidence="1" id="KW-0805">Transcription regulation</keyword>
<evidence type="ECO:0000313" key="7">
    <source>
        <dbReference type="Proteomes" id="UP000256645"/>
    </source>
</evidence>
<feature type="domain" description="Xylanolytic transcriptional activator regulatory" evidence="5">
    <location>
        <begin position="255"/>
        <end position="331"/>
    </location>
</feature>
<keyword evidence="7" id="KW-1185">Reference proteome</keyword>
<dbReference type="InterPro" id="IPR007219">
    <property type="entry name" value="XnlR_reg_dom"/>
</dbReference>